<evidence type="ECO:0000313" key="3">
    <source>
        <dbReference type="Proteomes" id="UP001232445"/>
    </source>
</evidence>
<reference evidence="2 3" key="1">
    <citation type="submission" date="2023-07" db="EMBL/GenBank/DDBJ databases">
        <title>Genomic Encyclopedia of Type Strains, Phase IV (KMG-IV): sequencing the most valuable type-strain genomes for metagenomic binning, comparative biology and taxonomic classification.</title>
        <authorList>
            <person name="Goeker M."/>
        </authorList>
    </citation>
    <scope>NUCLEOTIDE SEQUENCE [LARGE SCALE GENOMIC DNA]</scope>
    <source>
        <strain evidence="2 3">DSM 17740</strain>
    </source>
</reference>
<evidence type="ECO:0000313" key="2">
    <source>
        <dbReference type="EMBL" id="MDQ0338136.1"/>
    </source>
</evidence>
<keyword evidence="1" id="KW-0812">Transmembrane</keyword>
<name>A0ABU0CNY8_9BACI</name>
<sequence length="37" mass="4460">MNVLQWAAVLILGSWVILGFLIFKTDWFRFNYHEDES</sequence>
<accession>A0ABU0CNY8</accession>
<keyword evidence="1" id="KW-0472">Membrane</keyword>
<keyword evidence="3" id="KW-1185">Reference proteome</keyword>
<keyword evidence="1" id="KW-1133">Transmembrane helix</keyword>
<feature type="transmembrane region" description="Helical" evidence="1">
    <location>
        <begin position="6"/>
        <end position="23"/>
    </location>
</feature>
<organism evidence="2 3">
    <name type="scientific">Caldalkalibacillus uzonensis</name>
    <dbReference type="NCBI Taxonomy" id="353224"/>
    <lineage>
        <taxon>Bacteria</taxon>
        <taxon>Bacillati</taxon>
        <taxon>Bacillota</taxon>
        <taxon>Bacilli</taxon>
        <taxon>Bacillales</taxon>
        <taxon>Bacillaceae</taxon>
        <taxon>Caldalkalibacillus</taxon>
    </lineage>
</organism>
<comment type="caution">
    <text evidence="2">The sequence shown here is derived from an EMBL/GenBank/DDBJ whole genome shotgun (WGS) entry which is preliminary data.</text>
</comment>
<gene>
    <name evidence="2" type="ORF">J2S00_000919</name>
</gene>
<evidence type="ECO:0000256" key="1">
    <source>
        <dbReference type="SAM" id="Phobius"/>
    </source>
</evidence>
<protein>
    <submittedName>
        <fullName evidence="2">Uncharacterized protein</fullName>
    </submittedName>
</protein>
<proteinExistence type="predicted"/>
<dbReference type="Proteomes" id="UP001232445">
    <property type="component" value="Unassembled WGS sequence"/>
</dbReference>
<dbReference type="EMBL" id="JAUSUQ010000002">
    <property type="protein sequence ID" value="MDQ0338136.1"/>
    <property type="molecule type" value="Genomic_DNA"/>
</dbReference>